<evidence type="ECO:0000256" key="3">
    <source>
        <dbReference type="ARBA" id="ARBA00022741"/>
    </source>
</evidence>
<comment type="subunit">
    <text evidence="7">Homodimer. Forms a stable heterotetrameric complex of 2 MoeB and 2 MoaD during adenylation of MoaD.</text>
</comment>
<organism evidence="14 15">
    <name type="scientific">Roseibium suaedae</name>
    <dbReference type="NCBI Taxonomy" id="735517"/>
    <lineage>
        <taxon>Bacteria</taxon>
        <taxon>Pseudomonadati</taxon>
        <taxon>Pseudomonadota</taxon>
        <taxon>Alphaproteobacteria</taxon>
        <taxon>Hyphomicrobiales</taxon>
        <taxon>Stappiaceae</taxon>
        <taxon>Roseibium</taxon>
    </lineage>
</organism>
<dbReference type="NCBIfam" id="NF004281">
    <property type="entry name" value="PRK05690.1"/>
    <property type="match status" value="1"/>
</dbReference>
<dbReference type="GO" id="GO:0005524">
    <property type="term" value="F:ATP binding"/>
    <property type="evidence" value="ECO:0007669"/>
    <property type="project" value="UniProtKB-KW"/>
</dbReference>
<evidence type="ECO:0000256" key="5">
    <source>
        <dbReference type="ARBA" id="ARBA00052218"/>
    </source>
</evidence>
<comment type="function">
    <text evidence="6">Catalyzes the adenylation by ATP of the carboxyl group of the C-terminal glycine of sulfur carrier protein MoaD.</text>
</comment>
<dbReference type="GO" id="GO:0008641">
    <property type="term" value="F:ubiquitin-like modifier activating enzyme activity"/>
    <property type="evidence" value="ECO:0007669"/>
    <property type="project" value="InterPro"/>
</dbReference>
<dbReference type="Proteomes" id="UP000186002">
    <property type="component" value="Unassembled WGS sequence"/>
</dbReference>
<protein>
    <recommendedName>
        <fullName evidence="9">Molybdopterin-synthase adenylyltransferase</fullName>
        <ecNumber evidence="8">2.7.7.80</ecNumber>
    </recommendedName>
    <alternativeName>
        <fullName evidence="12">MoaD protein adenylase</fullName>
    </alternativeName>
    <alternativeName>
        <fullName evidence="10">Molybdopterin-converting factor subunit 1 adenylase</fullName>
    </alternativeName>
    <alternativeName>
        <fullName evidence="11">Sulfur carrier protein MoaD adenylyltransferase</fullName>
    </alternativeName>
</protein>
<evidence type="ECO:0000313" key="15">
    <source>
        <dbReference type="Proteomes" id="UP000186002"/>
    </source>
</evidence>
<evidence type="ECO:0000256" key="10">
    <source>
        <dbReference type="ARBA" id="ARBA00075110"/>
    </source>
</evidence>
<dbReference type="OrthoDB" id="9804286at2"/>
<dbReference type="PANTHER" id="PTHR10953">
    <property type="entry name" value="UBIQUITIN-ACTIVATING ENZYME E1"/>
    <property type="match status" value="1"/>
</dbReference>
<feature type="domain" description="THIF-type NAD/FAD binding fold" evidence="13">
    <location>
        <begin position="12"/>
        <end position="249"/>
    </location>
</feature>
<dbReference type="GO" id="GO:0008146">
    <property type="term" value="F:sulfotransferase activity"/>
    <property type="evidence" value="ECO:0007669"/>
    <property type="project" value="TreeGrafter"/>
</dbReference>
<dbReference type="RefSeq" id="WP_073014503.1">
    <property type="nucleotide sequence ID" value="NZ_FRBW01000004.1"/>
</dbReference>
<keyword evidence="2 14" id="KW-0808">Transferase</keyword>
<evidence type="ECO:0000256" key="12">
    <source>
        <dbReference type="ARBA" id="ARBA00078531"/>
    </source>
</evidence>
<dbReference type="GO" id="GO:0004792">
    <property type="term" value="F:thiosulfate-cyanide sulfurtransferase activity"/>
    <property type="evidence" value="ECO:0007669"/>
    <property type="project" value="TreeGrafter"/>
</dbReference>
<dbReference type="GO" id="GO:0061605">
    <property type="term" value="F:molybdopterin-synthase adenylyltransferase activity"/>
    <property type="evidence" value="ECO:0007669"/>
    <property type="project" value="UniProtKB-EC"/>
</dbReference>
<dbReference type="InterPro" id="IPR045886">
    <property type="entry name" value="ThiF/MoeB/HesA"/>
</dbReference>
<sequence>MQSLSPAELERYARHIVLQEIGGPGQQKLKAARVLVVGAGGLGAPVLQYLAAAGVGTLGVVDDDTVSLSNLQRQVIHDTDQLGEPKVASAAEAIARLNPNVVVEPHPVRLGGHNVMQLVSAYDLVVDGTDNFATRYLVSDACFFAKKPLVTAAVGRFDGSITTLRPFETNAEGVQNPTYRCLFPDRPRDGVLPTCAEAGVLGALTGIIGTMQAMEVIKEITGTGEGLTGRLMLFDARAFRMETIRYKRSPRNPLNGDAPKTWAEMLEEA</sequence>
<dbReference type="PANTHER" id="PTHR10953:SF102">
    <property type="entry name" value="ADENYLYLTRANSFERASE AND SULFURTRANSFERASE MOCS3"/>
    <property type="match status" value="1"/>
</dbReference>
<evidence type="ECO:0000256" key="11">
    <source>
        <dbReference type="ARBA" id="ARBA00075328"/>
    </source>
</evidence>
<evidence type="ECO:0000256" key="1">
    <source>
        <dbReference type="ARBA" id="ARBA00009919"/>
    </source>
</evidence>
<comment type="similarity">
    <text evidence="1">Belongs to the HesA/MoeB/ThiF family.</text>
</comment>
<dbReference type="Pfam" id="PF00899">
    <property type="entry name" value="ThiF"/>
    <property type="match status" value="1"/>
</dbReference>
<dbReference type="FunFam" id="3.40.50.720:FF:000033">
    <property type="entry name" value="Adenylyltransferase and sulfurtransferase MOCS3"/>
    <property type="match status" value="1"/>
</dbReference>
<dbReference type="AlphaFoldDB" id="A0A1M7MDF1"/>
<evidence type="ECO:0000313" key="14">
    <source>
        <dbReference type="EMBL" id="SHM88910.1"/>
    </source>
</evidence>
<reference evidence="14 15" key="1">
    <citation type="submission" date="2016-11" db="EMBL/GenBank/DDBJ databases">
        <authorList>
            <person name="Jaros S."/>
            <person name="Januszkiewicz K."/>
            <person name="Wedrychowicz H."/>
        </authorList>
    </citation>
    <scope>NUCLEOTIDE SEQUENCE [LARGE SCALE GENOMIC DNA]</scope>
    <source>
        <strain evidence="14 15">DSM 22153</strain>
    </source>
</reference>
<evidence type="ECO:0000256" key="7">
    <source>
        <dbReference type="ARBA" id="ARBA00063809"/>
    </source>
</evidence>
<dbReference type="Gene3D" id="3.40.50.720">
    <property type="entry name" value="NAD(P)-binding Rossmann-like Domain"/>
    <property type="match status" value="1"/>
</dbReference>
<evidence type="ECO:0000256" key="6">
    <source>
        <dbReference type="ARBA" id="ARBA00055169"/>
    </source>
</evidence>
<dbReference type="InterPro" id="IPR000594">
    <property type="entry name" value="ThiF_NAD_FAD-bd"/>
</dbReference>
<keyword evidence="15" id="KW-1185">Reference proteome</keyword>
<keyword evidence="14" id="KW-0548">Nucleotidyltransferase</keyword>
<dbReference type="InterPro" id="IPR035985">
    <property type="entry name" value="Ubiquitin-activating_enz"/>
</dbReference>
<proteinExistence type="inferred from homology"/>
<evidence type="ECO:0000256" key="9">
    <source>
        <dbReference type="ARBA" id="ARBA00073635"/>
    </source>
</evidence>
<evidence type="ECO:0000259" key="13">
    <source>
        <dbReference type="Pfam" id="PF00899"/>
    </source>
</evidence>
<dbReference type="SUPFAM" id="SSF69572">
    <property type="entry name" value="Activating enzymes of the ubiquitin-like proteins"/>
    <property type="match status" value="1"/>
</dbReference>
<accession>A0A1M7MDF1</accession>
<evidence type="ECO:0000256" key="8">
    <source>
        <dbReference type="ARBA" id="ARBA00066884"/>
    </source>
</evidence>
<keyword evidence="3" id="KW-0547">Nucleotide-binding</keyword>
<gene>
    <name evidence="14" type="ORF">SAMN05444272_3364</name>
</gene>
<name>A0A1M7MDF1_9HYPH</name>
<evidence type="ECO:0000256" key="4">
    <source>
        <dbReference type="ARBA" id="ARBA00022840"/>
    </source>
</evidence>
<dbReference type="CDD" id="cd00757">
    <property type="entry name" value="ThiF_MoeB_HesA_family"/>
    <property type="match status" value="1"/>
</dbReference>
<dbReference type="STRING" id="735517.SAMN05444272_3364"/>
<comment type="catalytic activity">
    <reaction evidence="5">
        <text>[molybdopterin-synthase sulfur-carrier protein]-C-terminal Gly-Gly + ATP + H(+) = [molybdopterin-synthase sulfur-carrier protein]-C-terminal Gly-Gly-AMP + diphosphate</text>
        <dbReference type="Rhea" id="RHEA:43616"/>
        <dbReference type="Rhea" id="RHEA-COMP:12159"/>
        <dbReference type="Rhea" id="RHEA-COMP:12202"/>
        <dbReference type="ChEBI" id="CHEBI:15378"/>
        <dbReference type="ChEBI" id="CHEBI:30616"/>
        <dbReference type="ChEBI" id="CHEBI:33019"/>
        <dbReference type="ChEBI" id="CHEBI:90618"/>
        <dbReference type="ChEBI" id="CHEBI:90778"/>
        <dbReference type="EC" id="2.7.7.80"/>
    </reaction>
</comment>
<keyword evidence="4" id="KW-0067">ATP-binding</keyword>
<dbReference type="EMBL" id="FRBW01000004">
    <property type="protein sequence ID" value="SHM88910.1"/>
    <property type="molecule type" value="Genomic_DNA"/>
</dbReference>
<dbReference type="EC" id="2.7.7.80" evidence="8"/>
<dbReference type="GO" id="GO:0005829">
    <property type="term" value="C:cytosol"/>
    <property type="evidence" value="ECO:0007669"/>
    <property type="project" value="TreeGrafter"/>
</dbReference>
<evidence type="ECO:0000256" key="2">
    <source>
        <dbReference type="ARBA" id="ARBA00022679"/>
    </source>
</evidence>